<protein>
    <submittedName>
        <fullName evidence="2">Uncharacterized protein</fullName>
    </submittedName>
</protein>
<name>A0A8K0KXJ3_9PEZI</name>
<feature type="compositionally biased region" description="Gly residues" evidence="1">
    <location>
        <begin position="231"/>
        <end position="245"/>
    </location>
</feature>
<dbReference type="EMBL" id="JAESVG020000010">
    <property type="protein sequence ID" value="KAG8623725.1"/>
    <property type="molecule type" value="Genomic_DNA"/>
</dbReference>
<evidence type="ECO:0000313" key="3">
    <source>
        <dbReference type="Proteomes" id="UP000809789"/>
    </source>
</evidence>
<reference evidence="2" key="1">
    <citation type="submission" date="2021-07" db="EMBL/GenBank/DDBJ databases">
        <title>Elsinoe batatas strain:CRI-CJ2 Genome sequencing and assembly.</title>
        <authorList>
            <person name="Huang L."/>
        </authorList>
    </citation>
    <scope>NUCLEOTIDE SEQUENCE</scope>
    <source>
        <strain evidence="2">CRI-CJ2</strain>
    </source>
</reference>
<proteinExistence type="predicted"/>
<sequence>MYNQDARPLSFSAERDGPRMLLSIRIFNTLAAYISAGSSVPTLPETIENLTDCASGVGFSAWLFNDTCTDVALQIPYDHPAHLRLARLLKATSLSGGPLAPLLARLHEHNLPLPSSSLSTSTSPISLSPKLLLSFPRHQSYLATLTSVGFPLTSFETSALKSAFVTSRGREEYRASREAQIIGAAQWVIWDTQGVWRRWRGETVLLAFVATQPRGNEVLGRWGKRAEGEKGGGQGQGKGQGQGQGSGLWQRVLKRVPSLSKGGKGLWGEEKLLREELEDFRTEGMDDWGFIKRSFVAAARCDEYGEECRGVAAYAEEVMVRWERKEGEKEG</sequence>
<evidence type="ECO:0000256" key="1">
    <source>
        <dbReference type="SAM" id="MobiDB-lite"/>
    </source>
</evidence>
<dbReference type="Proteomes" id="UP000809789">
    <property type="component" value="Unassembled WGS sequence"/>
</dbReference>
<comment type="caution">
    <text evidence="2">The sequence shown here is derived from an EMBL/GenBank/DDBJ whole genome shotgun (WGS) entry which is preliminary data.</text>
</comment>
<keyword evidence="3" id="KW-1185">Reference proteome</keyword>
<accession>A0A8K0KXJ3</accession>
<feature type="region of interest" description="Disordered" evidence="1">
    <location>
        <begin position="225"/>
        <end position="245"/>
    </location>
</feature>
<organism evidence="2 3">
    <name type="scientific">Elsinoe batatas</name>
    <dbReference type="NCBI Taxonomy" id="2601811"/>
    <lineage>
        <taxon>Eukaryota</taxon>
        <taxon>Fungi</taxon>
        <taxon>Dikarya</taxon>
        <taxon>Ascomycota</taxon>
        <taxon>Pezizomycotina</taxon>
        <taxon>Dothideomycetes</taxon>
        <taxon>Dothideomycetidae</taxon>
        <taxon>Myriangiales</taxon>
        <taxon>Elsinoaceae</taxon>
        <taxon>Elsinoe</taxon>
    </lineage>
</organism>
<gene>
    <name evidence="2" type="ORF">KVT40_008701</name>
</gene>
<evidence type="ECO:0000313" key="2">
    <source>
        <dbReference type="EMBL" id="KAG8623725.1"/>
    </source>
</evidence>
<dbReference type="OrthoDB" id="3350591at2759"/>
<dbReference type="AlphaFoldDB" id="A0A8K0KXJ3"/>